<protein>
    <submittedName>
        <fullName evidence="1">Uncharacterized protein</fullName>
    </submittedName>
</protein>
<accession>A0A0H2RN44</accession>
<keyword evidence="2" id="KW-1185">Reference proteome</keyword>
<evidence type="ECO:0000313" key="2">
    <source>
        <dbReference type="Proteomes" id="UP000053477"/>
    </source>
</evidence>
<proteinExistence type="predicted"/>
<name>A0A0H2RN44_9AGAM</name>
<dbReference type="AlphaFoldDB" id="A0A0H2RN44"/>
<dbReference type="Proteomes" id="UP000053477">
    <property type="component" value="Unassembled WGS sequence"/>
</dbReference>
<reference evidence="1 2" key="1">
    <citation type="submission" date="2015-04" db="EMBL/GenBank/DDBJ databases">
        <title>Complete genome sequence of Schizopora paradoxa KUC8140, a cosmopolitan wood degrader in East Asia.</title>
        <authorList>
            <consortium name="DOE Joint Genome Institute"/>
            <person name="Min B."/>
            <person name="Park H."/>
            <person name="Jang Y."/>
            <person name="Kim J.-J."/>
            <person name="Kim K.H."/>
            <person name="Pangilinan J."/>
            <person name="Lipzen A."/>
            <person name="Riley R."/>
            <person name="Grigoriev I.V."/>
            <person name="Spatafora J.W."/>
            <person name="Choi I.-G."/>
        </authorList>
    </citation>
    <scope>NUCLEOTIDE SEQUENCE [LARGE SCALE GENOMIC DNA]</scope>
    <source>
        <strain evidence="1 2">KUC8140</strain>
    </source>
</reference>
<dbReference type="EMBL" id="KQ086014">
    <property type="protein sequence ID" value="KLO10873.1"/>
    <property type="molecule type" value="Genomic_DNA"/>
</dbReference>
<evidence type="ECO:0000313" key="1">
    <source>
        <dbReference type="EMBL" id="KLO10873.1"/>
    </source>
</evidence>
<organism evidence="1 2">
    <name type="scientific">Schizopora paradoxa</name>
    <dbReference type="NCBI Taxonomy" id="27342"/>
    <lineage>
        <taxon>Eukaryota</taxon>
        <taxon>Fungi</taxon>
        <taxon>Dikarya</taxon>
        <taxon>Basidiomycota</taxon>
        <taxon>Agaricomycotina</taxon>
        <taxon>Agaricomycetes</taxon>
        <taxon>Hymenochaetales</taxon>
        <taxon>Schizoporaceae</taxon>
        <taxon>Schizopora</taxon>
    </lineage>
</organism>
<sequence length="95" mass="10339">MPPMPLICYLLGHFSPLVIQGLRSLSSPGTASTCGRYGLDKMCHTSRYLVTVVQHSRRCMCMTNRTSLCDEGVFPGLLPSIPWLIARATALIAGT</sequence>
<gene>
    <name evidence="1" type="ORF">SCHPADRAFT_495530</name>
</gene>
<dbReference type="InParanoid" id="A0A0H2RN44"/>